<gene>
    <name evidence="1" type="ORF">B9G79_06980</name>
</gene>
<dbReference type="EMBL" id="CP020946">
    <property type="protein sequence ID" value="ASD63334.1"/>
    <property type="molecule type" value="Genomic_DNA"/>
</dbReference>
<name>A0A1Z3N786_BDEBC</name>
<dbReference type="Proteomes" id="UP000197003">
    <property type="component" value="Chromosome"/>
</dbReference>
<evidence type="ECO:0000313" key="2">
    <source>
        <dbReference type="Proteomes" id="UP000197003"/>
    </source>
</evidence>
<organism evidence="1 2">
    <name type="scientific">Bdellovibrio bacteriovorus</name>
    <dbReference type="NCBI Taxonomy" id="959"/>
    <lineage>
        <taxon>Bacteria</taxon>
        <taxon>Pseudomonadati</taxon>
        <taxon>Bdellovibrionota</taxon>
        <taxon>Bdellovibrionia</taxon>
        <taxon>Bdellovibrionales</taxon>
        <taxon>Pseudobdellovibrionaceae</taxon>
        <taxon>Bdellovibrio</taxon>
    </lineage>
</organism>
<accession>A0A1Z3N786</accession>
<sequence length="214" mass="23798">MLQFVREIPIRITLKGALSSRRGFLFHLAAGFSPKSGRIDPLSGMTVNLMDVDQWLGALKAELERDLFVSKSASLNHALAEVMAVARLKLAENAEPADAVLTSLTFREERGWSFQWNSQQSPEQQRFVYSHFLELVPQGQGSQLLRLDFVWCRFFDCEADYQHEGFRLLKGLSLSGLEDVLAQAASLKGHKLSSGSSLESIRVNVLAEGVCLSV</sequence>
<proteinExistence type="predicted"/>
<dbReference type="AlphaFoldDB" id="A0A1Z3N786"/>
<protein>
    <submittedName>
        <fullName evidence="1">Uncharacterized protein</fullName>
    </submittedName>
</protein>
<evidence type="ECO:0000313" key="1">
    <source>
        <dbReference type="EMBL" id="ASD63334.1"/>
    </source>
</evidence>
<dbReference type="OrthoDB" id="5292577at2"/>
<reference evidence="1 2" key="1">
    <citation type="submission" date="2017-04" db="EMBL/GenBank/DDBJ databases">
        <title>Whole genome sequence of Bdellovibrio bacteriovorus strain SSB218315.</title>
        <authorList>
            <person name="Oyedara O."/>
            <person name="Rodriguez-Perez M.A."/>
        </authorList>
    </citation>
    <scope>NUCLEOTIDE SEQUENCE [LARGE SCALE GENOMIC DNA]</scope>
    <source>
        <strain evidence="1 2">SSB218315</strain>
    </source>
</reference>